<dbReference type="RefSeq" id="WP_267025193.1">
    <property type="nucleotide sequence ID" value="NZ_JAIFZO010000002.1"/>
</dbReference>
<name>A0ABT3UWZ7_9ACTN</name>
<dbReference type="PANTHER" id="PTHR38839">
    <property type="entry name" value="TRANSCRIPTIONAL REGULATOR WHID-RELATED"/>
    <property type="match status" value="1"/>
</dbReference>
<feature type="domain" description="4Fe-4S Wbl-type" evidence="12">
    <location>
        <begin position="11"/>
        <end position="75"/>
    </location>
</feature>
<keyword evidence="4" id="KW-0004">4Fe-4S</keyword>
<comment type="cofactor">
    <cofactor evidence="1">
        <name>[4Fe-4S] cluster</name>
        <dbReference type="ChEBI" id="CHEBI:49883"/>
    </cofactor>
</comment>
<dbReference type="Proteomes" id="UP001165590">
    <property type="component" value="Unassembled WGS sequence"/>
</dbReference>
<comment type="similarity">
    <text evidence="3">Belongs to the WhiB family.</text>
</comment>
<evidence type="ECO:0000256" key="9">
    <source>
        <dbReference type="ARBA" id="ARBA00023125"/>
    </source>
</evidence>
<keyword evidence="10" id="KW-1015">Disulfide bond</keyword>
<keyword evidence="11" id="KW-0804">Transcription</keyword>
<dbReference type="PROSITE" id="PS51674">
    <property type="entry name" value="4FE4S_WBL"/>
    <property type="match status" value="1"/>
</dbReference>
<evidence type="ECO:0000256" key="2">
    <source>
        <dbReference type="ARBA" id="ARBA00004496"/>
    </source>
</evidence>
<keyword evidence="14" id="KW-1185">Reference proteome</keyword>
<evidence type="ECO:0000313" key="14">
    <source>
        <dbReference type="Proteomes" id="UP001165590"/>
    </source>
</evidence>
<comment type="caution">
    <text evidence="13">The sequence shown here is derived from an EMBL/GenBank/DDBJ whole genome shotgun (WGS) entry which is preliminary data.</text>
</comment>
<proteinExistence type="inferred from homology"/>
<accession>A0ABT3UWZ7</accession>
<reference evidence="13" key="1">
    <citation type="journal article" date="2022" name="bioRxiv">
        <title>Discovery and biosynthetic assessment of Streptomyces ortus sp nov. isolated from a deep-sea sponge.</title>
        <authorList>
            <person name="Williams S.E."/>
        </authorList>
    </citation>
    <scope>NUCLEOTIDE SEQUENCE</scope>
    <source>
        <strain evidence="13">A15ISP2-DRY2</strain>
    </source>
</reference>
<organism evidence="13 14">
    <name type="scientific">Streptomyces ortus</name>
    <dbReference type="NCBI Taxonomy" id="2867268"/>
    <lineage>
        <taxon>Bacteria</taxon>
        <taxon>Bacillati</taxon>
        <taxon>Actinomycetota</taxon>
        <taxon>Actinomycetes</taxon>
        <taxon>Kitasatosporales</taxon>
        <taxon>Streptomycetaceae</taxon>
        <taxon>Streptomyces</taxon>
    </lineage>
</organism>
<dbReference type="InterPro" id="IPR003482">
    <property type="entry name" value="Whib"/>
</dbReference>
<keyword evidence="9" id="KW-0238">DNA-binding</keyword>
<protein>
    <submittedName>
        <fullName evidence="13">WhiB family transcriptional regulator</fullName>
    </submittedName>
</protein>
<keyword evidence="6" id="KW-0408">Iron</keyword>
<dbReference type="InterPro" id="IPR034768">
    <property type="entry name" value="4FE4S_WBL"/>
</dbReference>
<evidence type="ECO:0000256" key="5">
    <source>
        <dbReference type="ARBA" id="ARBA00022723"/>
    </source>
</evidence>
<sequence length="75" mass="8596">MSAYAWMDQALCAQTDPDLFHPEKAGDHYRNARRICGNCPVQQQCRDFADRVEDDAGEGRRWGLWASQTPRQRAA</sequence>
<keyword evidence="8" id="KW-0805">Transcription regulation</keyword>
<evidence type="ECO:0000256" key="1">
    <source>
        <dbReference type="ARBA" id="ARBA00001966"/>
    </source>
</evidence>
<dbReference type="EMBL" id="JAIFZO010000002">
    <property type="protein sequence ID" value="MCX4232090.1"/>
    <property type="molecule type" value="Genomic_DNA"/>
</dbReference>
<evidence type="ECO:0000313" key="13">
    <source>
        <dbReference type="EMBL" id="MCX4232090.1"/>
    </source>
</evidence>
<evidence type="ECO:0000256" key="8">
    <source>
        <dbReference type="ARBA" id="ARBA00023015"/>
    </source>
</evidence>
<comment type="subcellular location">
    <subcellularLocation>
        <location evidence="2">Cytoplasm</location>
    </subcellularLocation>
</comment>
<dbReference type="Pfam" id="PF02467">
    <property type="entry name" value="Whib"/>
    <property type="match status" value="1"/>
</dbReference>
<evidence type="ECO:0000256" key="4">
    <source>
        <dbReference type="ARBA" id="ARBA00022485"/>
    </source>
</evidence>
<keyword evidence="7" id="KW-0411">Iron-sulfur</keyword>
<evidence type="ECO:0000259" key="12">
    <source>
        <dbReference type="PROSITE" id="PS51674"/>
    </source>
</evidence>
<evidence type="ECO:0000256" key="7">
    <source>
        <dbReference type="ARBA" id="ARBA00023014"/>
    </source>
</evidence>
<evidence type="ECO:0000256" key="10">
    <source>
        <dbReference type="ARBA" id="ARBA00023157"/>
    </source>
</evidence>
<dbReference type="PANTHER" id="PTHR38839:SF4">
    <property type="entry name" value="TRANSCRIPTIONAL REGULATOR WHIB"/>
    <property type="match status" value="1"/>
</dbReference>
<gene>
    <name evidence="13" type="ORF">K3769_04690</name>
</gene>
<keyword evidence="5" id="KW-0479">Metal-binding</keyword>
<evidence type="ECO:0000256" key="6">
    <source>
        <dbReference type="ARBA" id="ARBA00023004"/>
    </source>
</evidence>
<evidence type="ECO:0000256" key="3">
    <source>
        <dbReference type="ARBA" id="ARBA00006597"/>
    </source>
</evidence>
<evidence type="ECO:0000256" key="11">
    <source>
        <dbReference type="ARBA" id="ARBA00023163"/>
    </source>
</evidence>